<reference evidence="1" key="1">
    <citation type="submission" date="2020-05" db="EMBL/GenBank/DDBJ databases">
        <authorList>
            <person name="Chiriac C."/>
            <person name="Salcher M."/>
            <person name="Ghai R."/>
            <person name="Kavagutti S V."/>
        </authorList>
    </citation>
    <scope>NUCLEOTIDE SEQUENCE</scope>
</reference>
<proteinExistence type="predicted"/>
<gene>
    <name evidence="1" type="ORF">UFOVP1106_2</name>
</gene>
<accession>A0A6J5QFR1</accession>
<sequence length="656" mass="74427">MPHVELYIADQLCDLQGDEKIEVDYTIFDITKVESRGGARSYSFELPKTDRNKSVLENPEMVNNLSQVPYTRLNCRCYVDGIDTLIRFCEVSSVKNSYAIRLYGGNSDLFASIKDLKLSELDMSEFDHYWTLSVIAAGVARTVTQGYVYPLIDYHLDSPNSYINDSNAVVRCDFILPALYYNYVLQKIFDNTDYTWINTIESDTATLIIPAFHQNQSNFYAPKKYEGTFGINSAQPINPFGSVSQTWYSFDSVTNYAGNYYQLPYNSIYTPFQRCIKIQDNIKFHFKMILEINNPDVTATDLFLSFIFMSNTGAQVYAAPPQIVSCLPNTNQYVLEYEFTTPTHNSELVLGFLQAAGTPQMTITTNSTVQFTEVVVQELQLLTYGEYLSLPAILPDITQLELLKNYMQMFCLLPVINEPNKTVTLVKFDDILLNITNCYDWSNKLDLTEDAEITFIEDNYGQNNNFTYKQDGDEPKPIGTDGSITINNSNLEKEKDVVELVFAGTNAVIRCEGINVPNIGIFENGEYKSEREPRVLVANIQSLGGGFVRLDDGTNYQNVSTISIPYFIDASQTFNLGFGNNLLDNYYDLLSQVLSRVKLVSILVRLNASDISQLDFTRPVFIQKYESYFYISSIKGFSYTESKSTLVELVKLNING</sequence>
<name>A0A6J5QFR1_9CAUD</name>
<protein>
    <submittedName>
        <fullName evidence="1">Uncharacterized protein</fullName>
    </submittedName>
</protein>
<dbReference type="EMBL" id="LR797049">
    <property type="protein sequence ID" value="CAB4183550.1"/>
    <property type="molecule type" value="Genomic_DNA"/>
</dbReference>
<organism evidence="1">
    <name type="scientific">uncultured Caudovirales phage</name>
    <dbReference type="NCBI Taxonomy" id="2100421"/>
    <lineage>
        <taxon>Viruses</taxon>
        <taxon>Duplodnaviria</taxon>
        <taxon>Heunggongvirae</taxon>
        <taxon>Uroviricota</taxon>
        <taxon>Caudoviricetes</taxon>
        <taxon>Peduoviridae</taxon>
        <taxon>Maltschvirus</taxon>
        <taxon>Maltschvirus maltsch</taxon>
    </lineage>
</organism>
<evidence type="ECO:0000313" key="1">
    <source>
        <dbReference type="EMBL" id="CAB4183550.1"/>
    </source>
</evidence>